<keyword evidence="2" id="KW-1185">Reference proteome</keyword>
<organism evidence="1 2">
    <name type="scientific">Leptidea sinapis</name>
    <dbReference type="NCBI Taxonomy" id="189913"/>
    <lineage>
        <taxon>Eukaryota</taxon>
        <taxon>Metazoa</taxon>
        <taxon>Ecdysozoa</taxon>
        <taxon>Arthropoda</taxon>
        <taxon>Hexapoda</taxon>
        <taxon>Insecta</taxon>
        <taxon>Pterygota</taxon>
        <taxon>Neoptera</taxon>
        <taxon>Endopterygota</taxon>
        <taxon>Lepidoptera</taxon>
        <taxon>Glossata</taxon>
        <taxon>Ditrysia</taxon>
        <taxon>Papilionoidea</taxon>
        <taxon>Pieridae</taxon>
        <taxon>Dismorphiinae</taxon>
        <taxon>Leptidea</taxon>
    </lineage>
</organism>
<proteinExistence type="predicted"/>
<gene>
    <name evidence="1" type="ORF">LSINAPIS_LOCUS4124</name>
</gene>
<reference evidence="1 2" key="1">
    <citation type="submission" date="2017-07" db="EMBL/GenBank/DDBJ databases">
        <authorList>
            <person name="Talla V."/>
            <person name="Backstrom N."/>
        </authorList>
    </citation>
    <scope>NUCLEOTIDE SEQUENCE [LARGE SCALE GENOMIC DNA]</scope>
</reference>
<name>A0A5E4Q2J2_9NEOP</name>
<accession>A0A5E4Q2J2</accession>
<evidence type="ECO:0000313" key="2">
    <source>
        <dbReference type="Proteomes" id="UP000324832"/>
    </source>
</evidence>
<protein>
    <submittedName>
        <fullName evidence="1">Uncharacterized protein</fullName>
    </submittedName>
</protein>
<dbReference type="Proteomes" id="UP000324832">
    <property type="component" value="Unassembled WGS sequence"/>
</dbReference>
<evidence type="ECO:0000313" key="1">
    <source>
        <dbReference type="EMBL" id="VVC91454.1"/>
    </source>
</evidence>
<dbReference type="EMBL" id="FZQP02001059">
    <property type="protein sequence ID" value="VVC91454.1"/>
    <property type="molecule type" value="Genomic_DNA"/>
</dbReference>
<dbReference type="AlphaFoldDB" id="A0A5E4Q2J2"/>
<sequence length="90" mass="9958">MMVKRMKVGDVSRRLLVEKWAKYATVKTNARLDLCTCVAHLRPAASNITRTAQHPANAISAVACAVSCNVIRDLVQHTAGEKRIGVFRMH</sequence>